<dbReference type="Pfam" id="PF00583">
    <property type="entry name" value="Acetyltransf_1"/>
    <property type="match status" value="1"/>
</dbReference>
<dbReference type="OrthoDB" id="20916at2"/>
<dbReference type="EMBL" id="PXWF02000263">
    <property type="protein sequence ID" value="PWF44702.1"/>
    <property type="molecule type" value="Genomic_DNA"/>
</dbReference>
<evidence type="ECO:0000313" key="3">
    <source>
        <dbReference type="Proteomes" id="UP000241421"/>
    </source>
</evidence>
<keyword evidence="3" id="KW-1185">Reference proteome</keyword>
<dbReference type="GO" id="GO:0016747">
    <property type="term" value="F:acyltransferase activity, transferring groups other than amino-acyl groups"/>
    <property type="evidence" value="ECO:0007669"/>
    <property type="project" value="InterPro"/>
</dbReference>
<feature type="domain" description="N-acetyltransferase" evidence="1">
    <location>
        <begin position="140"/>
        <end position="276"/>
    </location>
</feature>
<keyword evidence="2" id="KW-0808">Transferase</keyword>
<comment type="caution">
    <text evidence="2">The sequence shown here is derived from an EMBL/GenBank/DDBJ whole genome shotgun (WGS) entry which is preliminary data.</text>
</comment>
<organism evidence="2 3">
    <name type="scientific">Massilia glaciei</name>
    <dbReference type="NCBI Taxonomy" id="1524097"/>
    <lineage>
        <taxon>Bacteria</taxon>
        <taxon>Pseudomonadati</taxon>
        <taxon>Pseudomonadota</taxon>
        <taxon>Betaproteobacteria</taxon>
        <taxon>Burkholderiales</taxon>
        <taxon>Oxalobacteraceae</taxon>
        <taxon>Telluria group</taxon>
        <taxon>Massilia</taxon>
    </lineage>
</organism>
<reference evidence="2 3" key="1">
    <citation type="submission" date="2018-04" db="EMBL/GenBank/DDBJ databases">
        <title>Massilia violaceinigra sp. nov., a novel purple-pigmented bacterium isolated from Tianshan glacier, Xinjiang, China.</title>
        <authorList>
            <person name="Wang H."/>
        </authorList>
    </citation>
    <scope>NUCLEOTIDE SEQUENCE [LARGE SCALE GENOMIC DNA]</scope>
    <source>
        <strain evidence="2 3">B448-2</strain>
    </source>
</reference>
<name>A0A2U2HGZ4_9BURK</name>
<dbReference type="PANTHER" id="PTHR47237:SF1">
    <property type="entry name" value="SLL0310 PROTEIN"/>
    <property type="match status" value="1"/>
</dbReference>
<gene>
    <name evidence="2" type="ORF">C7C56_019085</name>
</gene>
<proteinExistence type="predicted"/>
<evidence type="ECO:0000313" key="2">
    <source>
        <dbReference type="EMBL" id="PWF44702.1"/>
    </source>
</evidence>
<dbReference type="Pfam" id="PF18014">
    <property type="entry name" value="Acetyltransf_18"/>
    <property type="match status" value="1"/>
</dbReference>
<dbReference type="SUPFAM" id="SSF55729">
    <property type="entry name" value="Acyl-CoA N-acyltransferases (Nat)"/>
    <property type="match status" value="1"/>
</dbReference>
<dbReference type="InterPro" id="IPR016181">
    <property type="entry name" value="Acyl_CoA_acyltransferase"/>
</dbReference>
<feature type="domain" description="N-acetyltransferase" evidence="1">
    <location>
        <begin position="6"/>
        <end position="138"/>
    </location>
</feature>
<dbReference type="Gene3D" id="3.40.630.30">
    <property type="match status" value="1"/>
</dbReference>
<dbReference type="InterPro" id="IPR000182">
    <property type="entry name" value="GNAT_dom"/>
</dbReference>
<dbReference type="Gene3D" id="3.40.630.90">
    <property type="match status" value="1"/>
</dbReference>
<accession>A0A2U2HGZ4</accession>
<sequence>MSLPNYAIRAITRPELDSAMDWAGAEGWNPGLHDAASFYAADPDGFLVGLIDGVPIASIFAVKYGATFAFIGGYIVKPEWRGQGYGMALWKAAMETLKGGNVGLDGVVAQQDNYRQSGFKLAHRNMRFETVSSGPRVLAAGIMPLATLPFEQVRTYDQDFFADERTQFLRHWIGHSQGAALGMLRGTELLGYGMLRPCRQGYKIGPLFADTPEVADALLRALMGEAEANQPVYLDVPQKNPDALAMAAKHGMTVSFETARMYTGPKPDLSMPRLYGVTTFELG</sequence>
<dbReference type="InterPro" id="IPR052729">
    <property type="entry name" value="Acyl/Acetyltrans_Enzymes"/>
</dbReference>
<evidence type="ECO:0000259" key="1">
    <source>
        <dbReference type="PROSITE" id="PS51186"/>
    </source>
</evidence>
<dbReference type="CDD" id="cd04301">
    <property type="entry name" value="NAT_SF"/>
    <property type="match status" value="1"/>
</dbReference>
<dbReference type="Proteomes" id="UP000241421">
    <property type="component" value="Unassembled WGS sequence"/>
</dbReference>
<protein>
    <submittedName>
        <fullName evidence="2">N-acetyltransferase</fullName>
    </submittedName>
</protein>
<dbReference type="AlphaFoldDB" id="A0A2U2HGZ4"/>
<dbReference type="PROSITE" id="PS51186">
    <property type="entry name" value="GNAT"/>
    <property type="match status" value="2"/>
</dbReference>
<dbReference type="InterPro" id="IPR041496">
    <property type="entry name" value="YitH/HolE_GNAT"/>
</dbReference>
<dbReference type="PANTHER" id="PTHR47237">
    <property type="entry name" value="SLL0310 PROTEIN"/>
    <property type="match status" value="1"/>
</dbReference>
<dbReference type="RefSeq" id="WP_106758959.1">
    <property type="nucleotide sequence ID" value="NZ_PXWF02000263.1"/>
</dbReference>